<evidence type="ECO:0000256" key="8">
    <source>
        <dbReference type="ARBA" id="ARBA00046288"/>
    </source>
</evidence>
<feature type="compositionally biased region" description="Polar residues" evidence="9">
    <location>
        <begin position="49"/>
        <end position="60"/>
    </location>
</feature>
<keyword evidence="3" id="KW-0677">Repeat</keyword>
<keyword evidence="1" id="KW-0808">Transferase</keyword>
<organism evidence="11 12">
    <name type="scientific">Eimeria tenella</name>
    <name type="common">Coccidian parasite</name>
    <dbReference type="NCBI Taxonomy" id="5802"/>
    <lineage>
        <taxon>Eukaryota</taxon>
        <taxon>Sar</taxon>
        <taxon>Alveolata</taxon>
        <taxon>Apicomplexa</taxon>
        <taxon>Conoidasida</taxon>
        <taxon>Coccidia</taxon>
        <taxon>Eucoccidiorida</taxon>
        <taxon>Eimeriorina</taxon>
        <taxon>Eimeriidae</taxon>
        <taxon>Eimeria</taxon>
    </lineage>
</organism>
<evidence type="ECO:0000256" key="3">
    <source>
        <dbReference type="ARBA" id="ARBA00022737"/>
    </source>
</evidence>
<sequence length="398" mass="43092">MHEVCSVCYQWTEHCTSAAPAGGLLGERVPGLRQRPASSTSSTTGEGADNSTDKTQTSLNVGLLSEDSSTEKERAQGVIEEGQSNAAARDLNAANPPQQNDEENPQSRVDKEDNKGGAACSPGCRKEWLKDGWCDTFCNTEACNFDEGDCTGWCSGDCKPSWQGDGLCDAACYVAACNWDAGDCAAWKDQGVQPLERRALQQKQKMLKQHRLQLPKCKCERRLLVNGSCTPECNVPECLFDGGECLDMCNANCSKSWLGDGDCDRECDNPECGHDKGDCDSKTNASMQAIRKKNGSTKVCDSSCRLWMIGNGVCDSQCNNIACGYDSGDCDNVTAVVEVDYSVKPEAVYQFCAKEWIGDGHCDPNCYNKPSRWDGGDCEGTALEKEQAAKGIGPQFDQ</sequence>
<name>U6L356_EIMTE</name>
<evidence type="ECO:0000256" key="4">
    <source>
        <dbReference type="ARBA" id="ARBA00022989"/>
    </source>
</evidence>
<dbReference type="VEuPathDB" id="ToxoDB:ETH2_1582800"/>
<evidence type="ECO:0000259" key="10">
    <source>
        <dbReference type="SMART" id="SM00004"/>
    </source>
</evidence>
<comment type="subcellular location">
    <subcellularLocation>
        <location evidence="8">Endomembrane system</location>
        <topology evidence="8">Single-pass type I membrane protein</topology>
    </subcellularLocation>
</comment>
<keyword evidence="5" id="KW-0472">Membrane</keyword>
<keyword evidence="6" id="KW-1015">Disulfide bond</keyword>
<dbReference type="RefSeq" id="XP_013233779.1">
    <property type="nucleotide sequence ID" value="XM_013378325.1"/>
</dbReference>
<feature type="region of interest" description="Disordered" evidence="9">
    <location>
        <begin position="91"/>
        <end position="120"/>
    </location>
</feature>
<keyword evidence="4" id="KW-1133">Transmembrane helix</keyword>
<evidence type="ECO:0000256" key="1">
    <source>
        <dbReference type="ARBA" id="ARBA00022679"/>
    </source>
</evidence>
<feature type="region of interest" description="Disordered" evidence="9">
    <location>
        <begin position="20"/>
        <end position="78"/>
    </location>
</feature>
<keyword evidence="7" id="KW-0325">Glycoprotein</keyword>
<reference evidence="11" key="1">
    <citation type="submission" date="2013-10" db="EMBL/GenBank/DDBJ databases">
        <title>Genomic analysis of the causative agents of coccidiosis in chickens.</title>
        <authorList>
            <person name="Reid A.J."/>
            <person name="Blake D."/>
            <person name="Billington K."/>
            <person name="Browne H."/>
            <person name="Dunn M."/>
            <person name="Hung S."/>
            <person name="Kawahara F."/>
            <person name="Miranda-Saavedra D."/>
            <person name="Mourier T."/>
            <person name="Nagra H."/>
            <person name="Otto T.D."/>
            <person name="Rawlings N."/>
            <person name="Sanchez A."/>
            <person name="Sanders M."/>
            <person name="Subramaniam C."/>
            <person name="Tay Y."/>
            <person name="Dear P."/>
            <person name="Doerig C."/>
            <person name="Gruber A."/>
            <person name="Parkinson J."/>
            <person name="Shirley M."/>
            <person name="Wan K.L."/>
            <person name="Berriman M."/>
            <person name="Tomley F."/>
            <person name="Pain A."/>
        </authorList>
    </citation>
    <scope>NUCLEOTIDE SEQUENCE [LARGE SCALE GENOMIC DNA]</scope>
    <source>
        <strain evidence="11">Houghton</strain>
    </source>
</reference>
<dbReference type="GeneID" id="25255397"/>
<feature type="domain" description="LNR" evidence="10">
    <location>
        <begin position="212"/>
        <end position="246"/>
    </location>
</feature>
<dbReference type="PANTHER" id="PTHR24045:SF0">
    <property type="entry name" value="N-ACETYLGLUCOSAMINE-1-PHOSPHOTRANSFERASE SUBUNITS ALPHA_BETA"/>
    <property type="match status" value="1"/>
</dbReference>
<keyword evidence="2" id="KW-0812">Transmembrane</keyword>
<proteinExistence type="predicted"/>
<dbReference type="SUPFAM" id="SSF90193">
    <property type="entry name" value="Notch domain"/>
    <property type="match status" value="1"/>
</dbReference>
<dbReference type="OrthoDB" id="343807at2759"/>
<protein>
    <submittedName>
        <fullName evidence="11">Notch (DSL) domain-containing protein, putative</fullName>
    </submittedName>
</protein>
<dbReference type="SMART" id="SM00004">
    <property type="entry name" value="NL"/>
    <property type="match status" value="5"/>
</dbReference>
<dbReference type="Proteomes" id="UP000030747">
    <property type="component" value="Unassembled WGS sequence"/>
</dbReference>
<feature type="domain" description="LNR" evidence="10">
    <location>
        <begin position="293"/>
        <end position="331"/>
    </location>
</feature>
<dbReference type="InterPro" id="IPR047141">
    <property type="entry name" value="Stealth"/>
</dbReference>
<keyword evidence="12" id="KW-1185">Reference proteome</keyword>
<dbReference type="InterPro" id="IPR035993">
    <property type="entry name" value="Notch-like_dom_sf"/>
</dbReference>
<feature type="domain" description="LNR" evidence="10">
    <location>
        <begin position="247"/>
        <end position="280"/>
    </location>
</feature>
<reference evidence="11" key="2">
    <citation type="submission" date="2013-10" db="EMBL/GenBank/DDBJ databases">
        <authorList>
            <person name="Aslett M."/>
        </authorList>
    </citation>
    <scope>NUCLEOTIDE SEQUENCE [LARGE SCALE GENOMIC DNA]</scope>
    <source>
        <strain evidence="11">Houghton</strain>
    </source>
</reference>
<evidence type="ECO:0000313" key="12">
    <source>
        <dbReference type="Proteomes" id="UP000030747"/>
    </source>
</evidence>
<evidence type="ECO:0000256" key="9">
    <source>
        <dbReference type="SAM" id="MobiDB-lite"/>
    </source>
</evidence>
<evidence type="ECO:0000256" key="2">
    <source>
        <dbReference type="ARBA" id="ARBA00022692"/>
    </source>
</evidence>
<gene>
    <name evidence="11" type="ORF">ETH_00031640</name>
</gene>
<dbReference type="Pfam" id="PF00066">
    <property type="entry name" value="Notch"/>
    <property type="match status" value="5"/>
</dbReference>
<evidence type="ECO:0000256" key="7">
    <source>
        <dbReference type="ARBA" id="ARBA00023180"/>
    </source>
</evidence>
<evidence type="ECO:0000313" key="11">
    <source>
        <dbReference type="EMBL" id="CDJ43029.1"/>
    </source>
</evidence>
<dbReference type="PANTHER" id="PTHR24045">
    <property type="match status" value="1"/>
</dbReference>
<dbReference type="Gene3D" id="4.10.470.20">
    <property type="match status" value="6"/>
</dbReference>
<accession>U6L356</accession>
<evidence type="ECO:0000256" key="6">
    <source>
        <dbReference type="ARBA" id="ARBA00023157"/>
    </source>
</evidence>
<dbReference type="VEuPathDB" id="ToxoDB:ETH_00031640"/>
<dbReference type="GO" id="GO:0016740">
    <property type="term" value="F:transferase activity"/>
    <property type="evidence" value="ECO:0007669"/>
    <property type="project" value="UniProtKB-KW"/>
</dbReference>
<evidence type="ECO:0000256" key="5">
    <source>
        <dbReference type="ARBA" id="ARBA00023136"/>
    </source>
</evidence>
<dbReference type="GO" id="GO:0005794">
    <property type="term" value="C:Golgi apparatus"/>
    <property type="evidence" value="ECO:0007669"/>
    <property type="project" value="TreeGrafter"/>
</dbReference>
<dbReference type="InterPro" id="IPR000800">
    <property type="entry name" value="Notch_dom"/>
</dbReference>
<feature type="domain" description="LNR" evidence="10">
    <location>
        <begin position="113"/>
        <end position="151"/>
    </location>
</feature>
<feature type="domain" description="LNR" evidence="10">
    <location>
        <begin position="338"/>
        <end position="379"/>
    </location>
</feature>
<dbReference type="OMA" id="CAKEWIG"/>
<dbReference type="EMBL" id="HG675748">
    <property type="protein sequence ID" value="CDJ43029.1"/>
    <property type="molecule type" value="Genomic_DNA"/>
</dbReference>
<dbReference type="AlphaFoldDB" id="U6L356"/>